<keyword evidence="8 13" id="KW-0675">Receptor</keyword>
<sequence length="782" mass="88192">MKILVFFLLLLSFSVAGQTYSLKLEVRSEEDHGLIPGAKVELVEDHQKHYLAEGTLEIEVQHPTHHLHITSLGYETVEMDIDLEKQTAYTVYMHLTSIELKEAIVQHDMVSSSDRNASITITGVDRDALLLSNAGSFAENLESIPGISSINVGVGIAKPVIRGLSGLRIQVADAGLRQEGQQWGNDHGLEMDQYGIERLEVIKGPASVVFGPDAMGGVIHVLPEVWTPEGQMHIDLLGGGKTNNGTGFGSIGIKGTKKNVFFSLRSSYKDYGDMAIRSDSFNYNTFRLPVYEERLKNTAGNELNFSGVVGYKGDWGKVFVKASQYRLKQGLFSGAIGIPQAYGLGHEDDYRNIELPAQHVVHTKVDGHGQFRVRRNLISVDAGYQRNNRLEKSMAHFHGYSPAITSDTAHRFLLETYQLRTSVKTTFNVATKLTYGLSLLYQENKIDGFEYLIPNYRSAEGGVFVLLEHNFTKKWATNFGVRGDVAKIVSEEYRKPVYDQDLNVVGENLLSPDIDRFFFNGGAQAGFSYHPNHNSNIKFNFGKTYRFPRAVELAVNGVHHGTFRHEQGDANLQTENGYQFDLSYEFHTNTFLLTLSPFFNYYQNFIFLRASGAFSPLPDAGQLYKYTQADAFLTGGELLVEYHPWKWWHIAAKTQYVYGYNLNSYRNLPFIPPFEATLEFDFIMEMKGRLEKLFFKPQVTGVTAQNKVDVNEKTTPGFFLLNADVGATIQLTKKQKVIVSLGFRNILNTPYYRHLSRYRILDLTEQGFNLVGSVRFPLQFAF</sequence>
<evidence type="ECO:0000256" key="2">
    <source>
        <dbReference type="ARBA" id="ARBA00022448"/>
    </source>
</evidence>
<proteinExistence type="inferred from homology"/>
<name>A0ABN1MT48_9FLAO</name>
<reference evidence="13 14" key="1">
    <citation type="journal article" date="2019" name="Int. J. Syst. Evol. Microbiol.">
        <title>The Global Catalogue of Microorganisms (GCM) 10K type strain sequencing project: providing services to taxonomists for standard genome sequencing and annotation.</title>
        <authorList>
            <consortium name="The Broad Institute Genomics Platform"/>
            <consortium name="The Broad Institute Genome Sequencing Center for Infectious Disease"/>
            <person name="Wu L."/>
            <person name="Ma J."/>
        </authorList>
    </citation>
    <scope>NUCLEOTIDE SEQUENCE [LARGE SCALE GENOMIC DNA]</scope>
    <source>
        <strain evidence="13 14">JCM 16083</strain>
    </source>
</reference>
<dbReference type="InterPro" id="IPR000531">
    <property type="entry name" value="Beta-barrel_TonB"/>
</dbReference>
<evidence type="ECO:0000256" key="10">
    <source>
        <dbReference type="RuleBase" id="RU003357"/>
    </source>
</evidence>
<keyword evidence="14" id="KW-1185">Reference proteome</keyword>
<dbReference type="SUPFAM" id="SSF56935">
    <property type="entry name" value="Porins"/>
    <property type="match status" value="1"/>
</dbReference>
<evidence type="ECO:0000256" key="3">
    <source>
        <dbReference type="ARBA" id="ARBA00022452"/>
    </source>
</evidence>
<evidence type="ECO:0000259" key="11">
    <source>
        <dbReference type="Pfam" id="PF00593"/>
    </source>
</evidence>
<keyword evidence="7 10" id="KW-0472">Membrane</keyword>
<evidence type="ECO:0000256" key="9">
    <source>
        <dbReference type="ARBA" id="ARBA00023237"/>
    </source>
</evidence>
<organism evidence="13 14">
    <name type="scientific">Wandonia haliotis</name>
    <dbReference type="NCBI Taxonomy" id="574963"/>
    <lineage>
        <taxon>Bacteria</taxon>
        <taxon>Pseudomonadati</taxon>
        <taxon>Bacteroidota</taxon>
        <taxon>Flavobacteriia</taxon>
        <taxon>Flavobacteriales</taxon>
        <taxon>Crocinitomicaceae</taxon>
        <taxon>Wandonia</taxon>
    </lineage>
</organism>
<dbReference type="InterPro" id="IPR039426">
    <property type="entry name" value="TonB-dep_rcpt-like"/>
</dbReference>
<dbReference type="Pfam" id="PF07715">
    <property type="entry name" value="Plug"/>
    <property type="match status" value="1"/>
</dbReference>
<dbReference type="Proteomes" id="UP001501126">
    <property type="component" value="Unassembled WGS sequence"/>
</dbReference>
<dbReference type="Gene3D" id="2.40.170.20">
    <property type="entry name" value="TonB-dependent receptor, beta-barrel domain"/>
    <property type="match status" value="1"/>
</dbReference>
<evidence type="ECO:0000256" key="7">
    <source>
        <dbReference type="ARBA" id="ARBA00023136"/>
    </source>
</evidence>
<evidence type="ECO:0000313" key="13">
    <source>
        <dbReference type="EMBL" id="GAA0876444.1"/>
    </source>
</evidence>
<evidence type="ECO:0000313" key="14">
    <source>
        <dbReference type="Proteomes" id="UP001501126"/>
    </source>
</evidence>
<evidence type="ECO:0000256" key="1">
    <source>
        <dbReference type="ARBA" id="ARBA00004571"/>
    </source>
</evidence>
<comment type="similarity">
    <text evidence="10">Belongs to the TonB-dependent receptor family.</text>
</comment>
<dbReference type="InterPro" id="IPR012910">
    <property type="entry name" value="Plug_dom"/>
</dbReference>
<keyword evidence="6 10" id="KW-0798">TonB box</keyword>
<dbReference type="InterPro" id="IPR037066">
    <property type="entry name" value="Plug_dom_sf"/>
</dbReference>
<keyword evidence="4" id="KW-0812">Transmembrane</keyword>
<keyword evidence="9" id="KW-0998">Cell outer membrane</keyword>
<evidence type="ECO:0000256" key="4">
    <source>
        <dbReference type="ARBA" id="ARBA00022692"/>
    </source>
</evidence>
<dbReference type="InterPro" id="IPR036942">
    <property type="entry name" value="Beta-barrel_TonB_sf"/>
</dbReference>
<evidence type="ECO:0000259" key="12">
    <source>
        <dbReference type="Pfam" id="PF07715"/>
    </source>
</evidence>
<dbReference type="RefSeq" id="WP_343789290.1">
    <property type="nucleotide sequence ID" value="NZ_BAAAFH010000022.1"/>
</dbReference>
<feature type="domain" description="TonB-dependent receptor-like beta-barrel" evidence="11">
    <location>
        <begin position="380"/>
        <end position="746"/>
    </location>
</feature>
<dbReference type="Gene3D" id="2.170.130.10">
    <property type="entry name" value="TonB-dependent receptor, plug domain"/>
    <property type="match status" value="1"/>
</dbReference>
<dbReference type="Pfam" id="PF00593">
    <property type="entry name" value="TonB_dep_Rec_b-barrel"/>
    <property type="match status" value="1"/>
</dbReference>
<evidence type="ECO:0000256" key="6">
    <source>
        <dbReference type="ARBA" id="ARBA00023077"/>
    </source>
</evidence>
<gene>
    <name evidence="13" type="ORF">GCM10009118_28540</name>
</gene>
<dbReference type="PANTHER" id="PTHR30069">
    <property type="entry name" value="TONB-DEPENDENT OUTER MEMBRANE RECEPTOR"/>
    <property type="match status" value="1"/>
</dbReference>
<accession>A0ABN1MT48</accession>
<evidence type="ECO:0000256" key="8">
    <source>
        <dbReference type="ARBA" id="ARBA00023170"/>
    </source>
</evidence>
<comment type="subcellular location">
    <subcellularLocation>
        <location evidence="1">Cell outer membrane</location>
        <topology evidence="1">Multi-pass membrane protein</topology>
    </subcellularLocation>
</comment>
<dbReference type="PANTHER" id="PTHR30069:SF29">
    <property type="entry name" value="HEMOGLOBIN AND HEMOGLOBIN-HAPTOGLOBIN-BINDING PROTEIN 1-RELATED"/>
    <property type="match status" value="1"/>
</dbReference>
<feature type="domain" description="TonB-dependent receptor plug" evidence="12">
    <location>
        <begin position="115"/>
        <end position="218"/>
    </location>
</feature>
<comment type="caution">
    <text evidence="13">The sequence shown here is derived from an EMBL/GenBank/DDBJ whole genome shotgun (WGS) entry which is preliminary data.</text>
</comment>
<keyword evidence="2" id="KW-0813">Transport</keyword>
<dbReference type="EMBL" id="BAAAFH010000022">
    <property type="protein sequence ID" value="GAA0876444.1"/>
    <property type="molecule type" value="Genomic_DNA"/>
</dbReference>
<evidence type="ECO:0000256" key="5">
    <source>
        <dbReference type="ARBA" id="ARBA00022729"/>
    </source>
</evidence>
<protein>
    <submittedName>
        <fullName evidence="13">TonB-dependent receptor</fullName>
    </submittedName>
</protein>
<keyword evidence="5" id="KW-0732">Signal</keyword>
<keyword evidence="3" id="KW-1134">Transmembrane beta strand</keyword>